<dbReference type="EMBL" id="AYKW01000013">
    <property type="protein sequence ID" value="PIL30774.1"/>
    <property type="molecule type" value="Genomic_DNA"/>
</dbReference>
<sequence>MEAALAEFKAEDIGMDVEEDADFSVAKEEEDIFESDFESTDEEGEQEDVDAAAEKLIRQEESRVRKTGRTQLERITALAHARQAATFNPTVVAPSPDKPKGEKKLKRRVSLGIVVNAETGEVLEGGIETEEQPLVELEMNCARCVQPRVLRA</sequence>
<keyword evidence="3" id="KW-1185">Reference proteome</keyword>
<dbReference type="Proteomes" id="UP000230002">
    <property type="component" value="Unassembled WGS sequence"/>
</dbReference>
<dbReference type="AlphaFoldDB" id="A0A2G8SAI6"/>
<dbReference type="Pfam" id="PF05764">
    <property type="entry name" value="YL1"/>
    <property type="match status" value="1"/>
</dbReference>
<dbReference type="OrthoDB" id="78296at2759"/>
<evidence type="ECO:0000259" key="1">
    <source>
        <dbReference type="Pfam" id="PF05764"/>
    </source>
</evidence>
<evidence type="ECO:0000313" key="3">
    <source>
        <dbReference type="Proteomes" id="UP000230002"/>
    </source>
</evidence>
<reference evidence="2 3" key="1">
    <citation type="journal article" date="2015" name="Sci. Rep.">
        <title>Chromosome-level genome map provides insights into diverse defense mechanisms in the medicinal fungus Ganoderma sinense.</title>
        <authorList>
            <person name="Zhu Y."/>
            <person name="Xu J."/>
            <person name="Sun C."/>
            <person name="Zhou S."/>
            <person name="Xu H."/>
            <person name="Nelson D.R."/>
            <person name="Qian J."/>
            <person name="Song J."/>
            <person name="Luo H."/>
            <person name="Xiang L."/>
            <person name="Li Y."/>
            <person name="Xu Z."/>
            <person name="Ji A."/>
            <person name="Wang L."/>
            <person name="Lu S."/>
            <person name="Hayward A."/>
            <person name="Sun W."/>
            <person name="Li X."/>
            <person name="Schwartz D.C."/>
            <person name="Wang Y."/>
            <person name="Chen S."/>
        </authorList>
    </citation>
    <scope>NUCLEOTIDE SEQUENCE [LARGE SCALE GENOMIC DNA]</scope>
    <source>
        <strain evidence="2 3">ZZ0214-1</strain>
    </source>
</reference>
<proteinExistence type="predicted"/>
<accession>A0A2G8SAI6</accession>
<organism evidence="2 3">
    <name type="scientific">Ganoderma sinense ZZ0214-1</name>
    <dbReference type="NCBI Taxonomy" id="1077348"/>
    <lineage>
        <taxon>Eukaryota</taxon>
        <taxon>Fungi</taxon>
        <taxon>Dikarya</taxon>
        <taxon>Basidiomycota</taxon>
        <taxon>Agaricomycotina</taxon>
        <taxon>Agaricomycetes</taxon>
        <taxon>Polyporales</taxon>
        <taxon>Polyporaceae</taxon>
        <taxon>Ganoderma</taxon>
    </lineage>
</organism>
<feature type="domain" description="Vps72/YL1 N-terminal" evidence="1">
    <location>
        <begin position="10"/>
        <end position="104"/>
    </location>
</feature>
<protein>
    <submittedName>
        <fullName evidence="2">Transcription factor</fullName>
    </submittedName>
</protein>
<evidence type="ECO:0000313" key="2">
    <source>
        <dbReference type="EMBL" id="PIL30774.1"/>
    </source>
</evidence>
<dbReference type="STRING" id="1077348.A0A2G8SAI6"/>
<comment type="caution">
    <text evidence="2">The sequence shown here is derived from an EMBL/GenBank/DDBJ whole genome shotgun (WGS) entry which is preliminary data.</text>
</comment>
<dbReference type="InterPro" id="IPR046757">
    <property type="entry name" value="YL1_N"/>
</dbReference>
<name>A0A2G8SAI6_9APHY</name>
<gene>
    <name evidence="2" type="ORF">GSI_06942</name>
</gene>